<dbReference type="InterPro" id="IPR023009">
    <property type="entry name" value="Tyrosine_recombinase_XerC/XerD"/>
</dbReference>
<dbReference type="InterPro" id="IPR002104">
    <property type="entry name" value="Integrase_catalytic"/>
</dbReference>
<dbReference type="EMBL" id="CAEZVV010000057">
    <property type="protein sequence ID" value="CAB4646066.1"/>
    <property type="molecule type" value="Genomic_DNA"/>
</dbReference>
<dbReference type="EMBL" id="CAEZXE010000025">
    <property type="protein sequence ID" value="CAB4672728.1"/>
    <property type="molecule type" value="Genomic_DNA"/>
</dbReference>
<sequence>MTMCATIAKHPSECSTFTVTVLFVTVEADAWFLDEFQASLTSVSEATLRAYRSDIDQFVGWVARQDIESPDDVSRTTLRRYIAAMTTRNLARRTIARKASALRRYFSWLVRSGHLTADPSAGLSAPGSSGRLPRVLRDEELIQVLDNPPGTTANDPPAIRSRDDAVLELLYGSGLRVSEVCGLRPEDLDLARRRVVVWGKGSKQRVVPLSAPAVEALEQWLGHGRRVMATAASPSDAVFLNRKGTRLGTRDVRRLLDRRSPSPTHPHALRHTFATHLLDGGADLRAVQELLGHSDLSTTQHYTHVSKERLRTVVDSTHPRA</sequence>
<evidence type="ECO:0000256" key="2">
    <source>
        <dbReference type="ARBA" id="ARBA00022490"/>
    </source>
</evidence>
<dbReference type="NCBIfam" id="NF001399">
    <property type="entry name" value="PRK00283.1"/>
    <property type="match status" value="1"/>
</dbReference>
<dbReference type="GO" id="GO:0003677">
    <property type="term" value="F:DNA binding"/>
    <property type="evidence" value="ECO:0007669"/>
    <property type="project" value="UniProtKB-KW"/>
</dbReference>
<dbReference type="GO" id="GO:0006310">
    <property type="term" value="P:DNA recombination"/>
    <property type="evidence" value="ECO:0007669"/>
    <property type="project" value="UniProtKB-KW"/>
</dbReference>
<evidence type="ECO:0000256" key="5">
    <source>
        <dbReference type="ARBA" id="ARBA00022908"/>
    </source>
</evidence>
<dbReference type="Gene3D" id="1.10.443.10">
    <property type="entry name" value="Intergrase catalytic core"/>
    <property type="match status" value="1"/>
</dbReference>
<gene>
    <name evidence="11" type="ORF">UFOPK1711_01961</name>
    <name evidence="12" type="ORF">UFOPK2143_01004</name>
    <name evidence="13" type="ORF">UFOPK2350_00449</name>
</gene>
<dbReference type="GO" id="GO:0007059">
    <property type="term" value="P:chromosome segregation"/>
    <property type="evidence" value="ECO:0007669"/>
    <property type="project" value="UniProtKB-KW"/>
</dbReference>
<dbReference type="SUPFAM" id="SSF56349">
    <property type="entry name" value="DNA breaking-rejoining enzymes"/>
    <property type="match status" value="1"/>
</dbReference>
<organism evidence="11">
    <name type="scientific">freshwater metagenome</name>
    <dbReference type="NCBI Taxonomy" id="449393"/>
    <lineage>
        <taxon>unclassified sequences</taxon>
        <taxon>metagenomes</taxon>
        <taxon>ecological metagenomes</taxon>
    </lineage>
</organism>
<evidence type="ECO:0000256" key="6">
    <source>
        <dbReference type="ARBA" id="ARBA00023125"/>
    </source>
</evidence>
<evidence type="ECO:0000256" key="3">
    <source>
        <dbReference type="ARBA" id="ARBA00022618"/>
    </source>
</evidence>
<dbReference type="InterPro" id="IPR004107">
    <property type="entry name" value="Integrase_SAM-like_N"/>
</dbReference>
<evidence type="ECO:0000259" key="9">
    <source>
        <dbReference type="PROSITE" id="PS51898"/>
    </source>
</evidence>
<accession>A0A6J6G9L3</accession>
<dbReference type="InterPro" id="IPR044068">
    <property type="entry name" value="CB"/>
</dbReference>
<keyword evidence="7" id="KW-0233">DNA recombination</keyword>
<dbReference type="GO" id="GO:0015074">
    <property type="term" value="P:DNA integration"/>
    <property type="evidence" value="ECO:0007669"/>
    <property type="project" value="UniProtKB-KW"/>
</dbReference>
<dbReference type="InterPro" id="IPR010998">
    <property type="entry name" value="Integrase_recombinase_N"/>
</dbReference>
<dbReference type="PANTHER" id="PTHR30349:SF41">
    <property type="entry name" value="INTEGRASE_RECOMBINASE PROTEIN MJ0367-RELATED"/>
    <property type="match status" value="1"/>
</dbReference>
<name>A0A6J6G9L3_9ZZZZ</name>
<feature type="domain" description="Tyr recombinase" evidence="9">
    <location>
        <begin position="131"/>
        <end position="315"/>
    </location>
</feature>
<comment type="subcellular location">
    <subcellularLocation>
        <location evidence="1">Cytoplasm</location>
    </subcellularLocation>
</comment>
<proteinExistence type="inferred from homology"/>
<dbReference type="Gene3D" id="1.10.150.130">
    <property type="match status" value="1"/>
</dbReference>
<dbReference type="InterPro" id="IPR050090">
    <property type="entry name" value="Tyrosine_recombinase_XerCD"/>
</dbReference>
<evidence type="ECO:0000256" key="4">
    <source>
        <dbReference type="ARBA" id="ARBA00022829"/>
    </source>
</evidence>
<dbReference type="AlphaFoldDB" id="A0A6J6G9L3"/>
<keyword evidence="4" id="KW-0159">Chromosome partition</keyword>
<evidence type="ECO:0000256" key="1">
    <source>
        <dbReference type="ARBA" id="ARBA00004496"/>
    </source>
</evidence>
<feature type="domain" description="Core-binding (CB)" evidence="10">
    <location>
        <begin position="27"/>
        <end position="110"/>
    </location>
</feature>
<dbReference type="PROSITE" id="PS51898">
    <property type="entry name" value="TYR_RECOMBINASE"/>
    <property type="match status" value="1"/>
</dbReference>
<dbReference type="EMBL" id="CAEZTR010000204">
    <property type="protein sequence ID" value="CAB4593488.1"/>
    <property type="molecule type" value="Genomic_DNA"/>
</dbReference>
<dbReference type="InterPro" id="IPR011010">
    <property type="entry name" value="DNA_brk_join_enz"/>
</dbReference>
<evidence type="ECO:0000256" key="7">
    <source>
        <dbReference type="ARBA" id="ARBA00023172"/>
    </source>
</evidence>
<keyword evidence="2" id="KW-0963">Cytoplasm</keyword>
<evidence type="ECO:0000313" key="11">
    <source>
        <dbReference type="EMBL" id="CAB4593488.1"/>
    </source>
</evidence>
<dbReference type="CDD" id="cd00798">
    <property type="entry name" value="INT_XerDC_C"/>
    <property type="match status" value="1"/>
</dbReference>
<evidence type="ECO:0000313" key="12">
    <source>
        <dbReference type="EMBL" id="CAB4646066.1"/>
    </source>
</evidence>
<protein>
    <submittedName>
        <fullName evidence="11">Unannotated protein</fullName>
    </submittedName>
</protein>
<reference evidence="11" key="1">
    <citation type="submission" date="2020-05" db="EMBL/GenBank/DDBJ databases">
        <authorList>
            <person name="Chiriac C."/>
            <person name="Salcher M."/>
            <person name="Ghai R."/>
            <person name="Kavagutti S V."/>
        </authorList>
    </citation>
    <scope>NUCLEOTIDE SEQUENCE</scope>
</reference>
<dbReference type="PROSITE" id="PS51900">
    <property type="entry name" value="CB"/>
    <property type="match status" value="1"/>
</dbReference>
<evidence type="ECO:0000259" key="10">
    <source>
        <dbReference type="PROSITE" id="PS51900"/>
    </source>
</evidence>
<keyword evidence="3" id="KW-0132">Cell division</keyword>
<evidence type="ECO:0000313" key="13">
    <source>
        <dbReference type="EMBL" id="CAB4672728.1"/>
    </source>
</evidence>
<dbReference type="Pfam" id="PF00589">
    <property type="entry name" value="Phage_integrase"/>
    <property type="match status" value="1"/>
</dbReference>
<dbReference type="InterPro" id="IPR013762">
    <property type="entry name" value="Integrase-like_cat_sf"/>
</dbReference>
<keyword evidence="8" id="KW-0131">Cell cycle</keyword>
<keyword evidence="5" id="KW-0229">DNA integration</keyword>
<dbReference type="HAMAP" id="MF_01808">
    <property type="entry name" value="Recomb_XerC_XerD"/>
    <property type="match status" value="1"/>
</dbReference>
<dbReference type="PANTHER" id="PTHR30349">
    <property type="entry name" value="PHAGE INTEGRASE-RELATED"/>
    <property type="match status" value="1"/>
</dbReference>
<dbReference type="Pfam" id="PF02899">
    <property type="entry name" value="Phage_int_SAM_1"/>
    <property type="match status" value="1"/>
</dbReference>
<keyword evidence="6" id="KW-0238">DNA-binding</keyword>
<dbReference type="GO" id="GO:0051301">
    <property type="term" value="P:cell division"/>
    <property type="evidence" value="ECO:0007669"/>
    <property type="project" value="UniProtKB-KW"/>
</dbReference>
<dbReference type="GO" id="GO:0005737">
    <property type="term" value="C:cytoplasm"/>
    <property type="evidence" value="ECO:0007669"/>
    <property type="project" value="UniProtKB-SubCell"/>
</dbReference>
<evidence type="ECO:0000256" key="8">
    <source>
        <dbReference type="ARBA" id="ARBA00023306"/>
    </source>
</evidence>